<dbReference type="SMART" id="SM00980">
    <property type="entry name" value="THAP"/>
    <property type="match status" value="1"/>
</dbReference>
<dbReference type="PROSITE" id="PS50950">
    <property type="entry name" value="ZF_THAP"/>
    <property type="match status" value="1"/>
</dbReference>
<dbReference type="PANTHER" id="PTHR24404:SF114">
    <property type="entry name" value="KLUMPFUSS, ISOFORM B-RELATED"/>
    <property type="match status" value="1"/>
</dbReference>
<comment type="subcellular location">
    <subcellularLocation>
        <location evidence="1">Nucleus</location>
    </subcellularLocation>
</comment>
<feature type="domain" description="C2H2-type" evidence="11">
    <location>
        <begin position="295"/>
        <end position="325"/>
    </location>
</feature>
<feature type="compositionally biased region" description="Basic and acidic residues" evidence="10">
    <location>
        <begin position="568"/>
        <end position="577"/>
    </location>
</feature>
<evidence type="ECO:0000256" key="10">
    <source>
        <dbReference type="SAM" id="MobiDB-lite"/>
    </source>
</evidence>
<evidence type="ECO:0000256" key="4">
    <source>
        <dbReference type="ARBA" id="ARBA00022771"/>
    </source>
</evidence>
<evidence type="ECO:0000256" key="6">
    <source>
        <dbReference type="ARBA" id="ARBA00023125"/>
    </source>
</evidence>
<evidence type="ECO:0000256" key="7">
    <source>
        <dbReference type="ARBA" id="ARBA00023242"/>
    </source>
</evidence>
<keyword evidence="2" id="KW-0479">Metal-binding</keyword>
<dbReference type="SUPFAM" id="SSF57716">
    <property type="entry name" value="Glucocorticoid receptor-like (DNA-binding domain)"/>
    <property type="match status" value="1"/>
</dbReference>
<sequence>MACPDEKICVDYTVHSACSVPGCYNSGYKNPELHFHAFPADQTRRSQWIAATKRDPGMTFQIKKGSTYVCSAHFKPEDYKWTPVRKSLKSDAVPRIFTHCAGWEDLHSGQQTSDTKPLPSMADCATEQRPCVPWLSPDVKQEPPETSPPLLLKEEPPEETPVSSVKTEFEARGDGGPGEAVHTQQDERSDAGDPSPGVQGSAVKPLPHRCSDCVLSFGTAFQLTEHRRLHTGERPYKCVQCGKMFCHLANYQQHLERHGQEPKSPRPRLCPACGDTLPPHHHSLEHHLATQCQPHKCAGCKRGFSSLEGFQKHLRRYGDHRRHKCPDCGRGFKKRTYMVKHQLRCPKREPPGGVVPPRRAAGRGGPLPRKEPPRCPGCNRSFSSPGVFRRHRCNPFKIHCYACRSYFGCYRQYESHKRGGGEAGAGGCPGNSQEVLRRNACPRCGSADHTFQGADPRLWAVAGGLATCRLCRKGFRFPCQLEPHRRMHESKQGEEDGPQGRSEEIGAERERKGADSEGEEDRVGSEGEGWGASLGAAVLERGEEDGVGSEGEGWRASLGAAVLEGGEEDRVGSEGEGWRASLGAAEGGGRVGSEGEGQREGSSEEEEEEVLLECFDCGQLFGGAEILHEHYMQHARGEL</sequence>
<evidence type="ECO:0000256" key="3">
    <source>
        <dbReference type="ARBA" id="ARBA00022737"/>
    </source>
</evidence>
<dbReference type="InterPro" id="IPR036236">
    <property type="entry name" value="Znf_C2H2_sf"/>
</dbReference>
<dbReference type="GO" id="GO:0008270">
    <property type="term" value="F:zinc ion binding"/>
    <property type="evidence" value="ECO:0007669"/>
    <property type="project" value="UniProtKB-KW"/>
</dbReference>
<proteinExistence type="predicted"/>
<evidence type="ECO:0000256" key="1">
    <source>
        <dbReference type="ARBA" id="ARBA00004123"/>
    </source>
</evidence>
<dbReference type="InterPro" id="IPR038441">
    <property type="entry name" value="THAP_Znf_sf"/>
</dbReference>
<feature type="compositionally biased region" description="Gly residues" evidence="10">
    <location>
        <begin position="585"/>
        <end position="595"/>
    </location>
</feature>
<evidence type="ECO:0000313" key="13">
    <source>
        <dbReference type="EMBL" id="KAK1151866.1"/>
    </source>
</evidence>
<dbReference type="SMART" id="SM00692">
    <property type="entry name" value="DM3"/>
    <property type="match status" value="1"/>
</dbReference>
<feature type="compositionally biased region" description="Basic and acidic residues" evidence="10">
    <location>
        <begin position="501"/>
        <end position="525"/>
    </location>
</feature>
<evidence type="ECO:0000256" key="5">
    <source>
        <dbReference type="ARBA" id="ARBA00022833"/>
    </source>
</evidence>
<dbReference type="InterPro" id="IPR006612">
    <property type="entry name" value="THAP_Znf"/>
</dbReference>
<gene>
    <name evidence="13" type="primary">Zfy2</name>
    <name evidence="13" type="ORF">AOXY_G32237</name>
</gene>
<dbReference type="GO" id="GO:0005634">
    <property type="term" value="C:nucleus"/>
    <property type="evidence" value="ECO:0007669"/>
    <property type="project" value="UniProtKB-SubCell"/>
</dbReference>
<dbReference type="FunFam" id="3.30.160.60:FF:002343">
    <property type="entry name" value="Zinc finger protein 33A"/>
    <property type="match status" value="1"/>
</dbReference>
<feature type="domain" description="C2H2-type" evidence="11">
    <location>
        <begin position="466"/>
        <end position="493"/>
    </location>
</feature>
<dbReference type="GO" id="GO:0000978">
    <property type="term" value="F:RNA polymerase II cis-regulatory region sequence-specific DNA binding"/>
    <property type="evidence" value="ECO:0007669"/>
    <property type="project" value="TreeGrafter"/>
</dbReference>
<dbReference type="Gene3D" id="3.30.160.60">
    <property type="entry name" value="Classic Zinc Finger"/>
    <property type="match status" value="3"/>
</dbReference>
<organism evidence="13 14">
    <name type="scientific">Acipenser oxyrinchus oxyrinchus</name>
    <dbReference type="NCBI Taxonomy" id="40147"/>
    <lineage>
        <taxon>Eukaryota</taxon>
        <taxon>Metazoa</taxon>
        <taxon>Chordata</taxon>
        <taxon>Craniata</taxon>
        <taxon>Vertebrata</taxon>
        <taxon>Euteleostomi</taxon>
        <taxon>Actinopterygii</taxon>
        <taxon>Chondrostei</taxon>
        <taxon>Acipenseriformes</taxon>
        <taxon>Acipenseridae</taxon>
        <taxon>Acipenser</taxon>
    </lineage>
</organism>
<evidence type="ECO:0000256" key="8">
    <source>
        <dbReference type="PROSITE-ProRule" id="PRU00042"/>
    </source>
</evidence>
<dbReference type="SUPFAM" id="SSF57667">
    <property type="entry name" value="beta-beta-alpha zinc fingers"/>
    <property type="match status" value="2"/>
</dbReference>
<dbReference type="PROSITE" id="PS50157">
    <property type="entry name" value="ZINC_FINGER_C2H2_2"/>
    <property type="match status" value="5"/>
</dbReference>
<evidence type="ECO:0000259" key="12">
    <source>
        <dbReference type="PROSITE" id="PS50950"/>
    </source>
</evidence>
<evidence type="ECO:0000256" key="9">
    <source>
        <dbReference type="PROSITE-ProRule" id="PRU00309"/>
    </source>
</evidence>
<keyword evidence="6 9" id="KW-0238">DNA-binding</keyword>
<feature type="domain" description="THAP-type" evidence="12">
    <location>
        <begin position="14"/>
        <end position="97"/>
    </location>
</feature>
<protein>
    <submittedName>
        <fullName evidence="13">Zinc finger protein CKR1-like</fullName>
    </submittedName>
</protein>
<dbReference type="InterPro" id="IPR050589">
    <property type="entry name" value="Ikaros_C2H2-ZF"/>
</dbReference>
<keyword evidence="14" id="KW-1185">Reference proteome</keyword>
<dbReference type="GO" id="GO:0006357">
    <property type="term" value="P:regulation of transcription by RNA polymerase II"/>
    <property type="evidence" value="ECO:0007669"/>
    <property type="project" value="TreeGrafter"/>
</dbReference>
<feature type="domain" description="C2H2-type" evidence="11">
    <location>
        <begin position="236"/>
        <end position="263"/>
    </location>
</feature>
<dbReference type="Pfam" id="PF05485">
    <property type="entry name" value="THAP"/>
    <property type="match status" value="1"/>
</dbReference>
<dbReference type="PANTHER" id="PTHR24404">
    <property type="entry name" value="ZINC FINGER PROTEIN"/>
    <property type="match status" value="1"/>
</dbReference>
<dbReference type="AlphaFoldDB" id="A0AAD8CK05"/>
<reference evidence="13" key="1">
    <citation type="submission" date="2022-02" db="EMBL/GenBank/DDBJ databases">
        <title>Atlantic sturgeon de novo genome assembly.</title>
        <authorList>
            <person name="Stock M."/>
            <person name="Klopp C."/>
            <person name="Guiguen Y."/>
            <person name="Cabau C."/>
            <person name="Parinello H."/>
            <person name="Santidrian Yebra-Pimentel E."/>
            <person name="Kuhl H."/>
            <person name="Dirks R.P."/>
            <person name="Guessner J."/>
            <person name="Wuertz S."/>
            <person name="Du K."/>
            <person name="Schartl M."/>
        </authorList>
    </citation>
    <scope>NUCLEOTIDE SEQUENCE</scope>
    <source>
        <strain evidence="13">STURGEONOMICS-FGT-2020</strain>
        <tissue evidence="13">Whole blood</tissue>
    </source>
</reference>
<evidence type="ECO:0000256" key="2">
    <source>
        <dbReference type="ARBA" id="ARBA00022723"/>
    </source>
</evidence>
<name>A0AAD8CK05_ACIOX</name>
<dbReference type="GO" id="GO:0003700">
    <property type="term" value="F:DNA-binding transcription factor activity"/>
    <property type="evidence" value="ECO:0007669"/>
    <property type="project" value="TreeGrafter"/>
</dbReference>
<dbReference type="Pfam" id="PF00096">
    <property type="entry name" value="zf-C2H2"/>
    <property type="match status" value="2"/>
</dbReference>
<dbReference type="EMBL" id="JAGXEW010000050">
    <property type="protein sequence ID" value="KAK1151866.1"/>
    <property type="molecule type" value="Genomic_DNA"/>
</dbReference>
<accession>A0AAD8CK05</accession>
<dbReference type="Gene3D" id="6.20.210.20">
    <property type="entry name" value="THAP domain"/>
    <property type="match status" value="1"/>
</dbReference>
<feature type="region of interest" description="Disordered" evidence="10">
    <location>
        <begin position="134"/>
        <end position="204"/>
    </location>
</feature>
<keyword evidence="5" id="KW-0862">Zinc</keyword>
<evidence type="ECO:0000313" key="14">
    <source>
        <dbReference type="Proteomes" id="UP001230051"/>
    </source>
</evidence>
<dbReference type="InterPro" id="IPR013087">
    <property type="entry name" value="Znf_C2H2_type"/>
</dbReference>
<dbReference type="Proteomes" id="UP001230051">
    <property type="component" value="Unassembled WGS sequence"/>
</dbReference>
<feature type="region of interest" description="Disordered" evidence="10">
    <location>
        <begin position="346"/>
        <end position="374"/>
    </location>
</feature>
<evidence type="ECO:0000259" key="11">
    <source>
        <dbReference type="PROSITE" id="PS50157"/>
    </source>
</evidence>
<keyword evidence="4 8" id="KW-0863">Zinc-finger</keyword>
<feature type="region of interest" description="Disordered" evidence="10">
    <location>
        <begin position="485"/>
        <end position="609"/>
    </location>
</feature>
<dbReference type="PROSITE" id="PS00028">
    <property type="entry name" value="ZINC_FINGER_C2H2_1"/>
    <property type="match status" value="4"/>
</dbReference>
<keyword evidence="7" id="KW-0539">Nucleus</keyword>
<keyword evidence="3" id="KW-0677">Repeat</keyword>
<feature type="domain" description="C2H2-type" evidence="11">
    <location>
        <begin position="208"/>
        <end position="235"/>
    </location>
</feature>
<feature type="domain" description="C2H2-type" evidence="11">
    <location>
        <begin position="323"/>
        <end position="351"/>
    </location>
</feature>
<comment type="caution">
    <text evidence="13">The sequence shown here is derived from an EMBL/GenBank/DDBJ whole genome shotgun (WGS) entry which is preliminary data.</text>
</comment>
<dbReference type="SMART" id="SM00355">
    <property type="entry name" value="ZnF_C2H2"/>
    <property type="match status" value="7"/>
</dbReference>